<accession>A0A1C3RFA6</accession>
<evidence type="ECO:0000313" key="2">
    <source>
        <dbReference type="Proteomes" id="UP000231658"/>
    </source>
</evidence>
<gene>
    <name evidence="1" type="ORF">MTBPR1_140012</name>
</gene>
<dbReference type="EMBL" id="FLYE01000006">
    <property type="protein sequence ID" value="SCA55894.1"/>
    <property type="molecule type" value="Genomic_DNA"/>
</dbReference>
<dbReference type="RefSeq" id="WP_069186597.1">
    <property type="nucleotide sequence ID" value="NZ_FLYE01000006.1"/>
</dbReference>
<name>A0A1C3RFA6_9PROT</name>
<evidence type="ECO:0000313" key="1">
    <source>
        <dbReference type="EMBL" id="SCA55894.1"/>
    </source>
</evidence>
<organism evidence="1 2">
    <name type="scientific">Candidatus Terasakiella magnetica</name>
    <dbReference type="NCBI Taxonomy" id="1867952"/>
    <lineage>
        <taxon>Bacteria</taxon>
        <taxon>Pseudomonadati</taxon>
        <taxon>Pseudomonadota</taxon>
        <taxon>Alphaproteobacteria</taxon>
        <taxon>Rhodospirillales</taxon>
        <taxon>Terasakiellaceae</taxon>
        <taxon>Terasakiella</taxon>
    </lineage>
</organism>
<dbReference type="AlphaFoldDB" id="A0A1C3RFA6"/>
<dbReference type="STRING" id="1867952.MTBPR1_140012"/>
<dbReference type="Proteomes" id="UP000231658">
    <property type="component" value="Unassembled WGS sequence"/>
</dbReference>
<sequence>MTVGELKNLLKNSPDKAEVLILVDNKAYQLRQRGLKEGTILFAIDAEKRLDGQFIKLCQGYLE</sequence>
<protein>
    <submittedName>
        <fullName evidence="1">Uncharacterized protein</fullName>
    </submittedName>
</protein>
<keyword evidence="2" id="KW-1185">Reference proteome</keyword>
<proteinExistence type="predicted"/>
<reference evidence="1 2" key="1">
    <citation type="submission" date="2016-07" db="EMBL/GenBank/DDBJ databases">
        <authorList>
            <person name="Lefevre C.T."/>
        </authorList>
    </citation>
    <scope>NUCLEOTIDE SEQUENCE [LARGE SCALE GENOMIC DNA]</scope>
    <source>
        <strain evidence="1">PR1</strain>
    </source>
</reference>